<dbReference type="InterPro" id="IPR007110">
    <property type="entry name" value="Ig-like_dom"/>
</dbReference>
<dbReference type="GeneTree" id="ENSGT00940000160141"/>
<dbReference type="InterPro" id="IPR003599">
    <property type="entry name" value="Ig_sub"/>
</dbReference>
<dbReference type="SMART" id="SM00082">
    <property type="entry name" value="LRRCT"/>
    <property type="match status" value="1"/>
</dbReference>
<reference evidence="9" key="4">
    <citation type="submission" date="2025-08" db="UniProtKB">
        <authorList>
            <consortium name="Ensembl"/>
        </authorList>
    </citation>
    <scope>IDENTIFICATION</scope>
</reference>
<dbReference type="InterPro" id="IPR003598">
    <property type="entry name" value="Ig_sub2"/>
</dbReference>
<evidence type="ECO:0000256" key="2">
    <source>
        <dbReference type="ARBA" id="ARBA00022729"/>
    </source>
</evidence>
<dbReference type="InterPro" id="IPR050541">
    <property type="entry name" value="LRR_TM_domain-containing"/>
</dbReference>
<feature type="domain" description="Ig-like" evidence="8">
    <location>
        <begin position="268"/>
        <end position="358"/>
    </location>
</feature>
<sequence length="557" mass="61916">MDLVAALVILSVHVFGCWGCPARCRCYSTTVECGSLGLTRVPADIPSSTQTIFLQDNNIGHVRRLDFFSLPKLQNLYIQNNSLVTIEAGALSSQHFLVELALNGNRLRQLNSSIFEGLEHLRVLYLAGNHITQLADYTFYGLQRLHELHLQENRLQFLEEQALAGLSSLALLDLSNNHLRTLSQAVIRPLRSLQVLRLTDNPWRCDCALFWLRRWIDEQSHRNRNRRRRRQLLLLLLGKKQIVCGEPPRLARQSLLDVPRNSLVCIPPAVRLERAELAVPAGGDVRVTCLASGYPRPVVTWRLAPAVRASALSSSVSSSSGTGSGVLFLSNVSVTQAGAYECEAANAGGRAARAFLLRVHRRPGASSGPPGQAGLEAPPDFSLDFGALSGATQTGIAIGISLLALIALLLMAVIWRQQQQRRWRRRERGRGGQGRERPGPGDKAQHQAPQHYQNFPSYHDYSDGPNTFAQLEELRDATGREMFVIDRQRRDFFTYKDSARAQAQPRPRPGPQAAQAQEAAGHPEQPELSDPLGEEQQQQQQQRGVAFKQDVAYEIHC</sequence>
<dbReference type="InterPro" id="IPR000483">
    <property type="entry name" value="Cys-rich_flank_reg_C"/>
</dbReference>
<dbReference type="InParanoid" id="A0A4W3GQX3"/>
<organism evidence="9 10">
    <name type="scientific">Callorhinchus milii</name>
    <name type="common">Ghost shark</name>
    <dbReference type="NCBI Taxonomy" id="7868"/>
    <lineage>
        <taxon>Eukaryota</taxon>
        <taxon>Metazoa</taxon>
        <taxon>Chordata</taxon>
        <taxon>Craniata</taxon>
        <taxon>Vertebrata</taxon>
        <taxon>Chondrichthyes</taxon>
        <taxon>Holocephali</taxon>
        <taxon>Chimaeriformes</taxon>
        <taxon>Callorhinchidae</taxon>
        <taxon>Callorhinchus</taxon>
    </lineage>
</organism>
<dbReference type="SUPFAM" id="SSF48726">
    <property type="entry name" value="Immunoglobulin"/>
    <property type="match status" value="1"/>
</dbReference>
<feature type="chain" id="PRO_5021384375" evidence="7">
    <location>
        <begin position="20"/>
        <end position="557"/>
    </location>
</feature>
<dbReference type="SUPFAM" id="SSF52058">
    <property type="entry name" value="L domain-like"/>
    <property type="match status" value="1"/>
</dbReference>
<dbReference type="Proteomes" id="UP000314986">
    <property type="component" value="Unassembled WGS sequence"/>
</dbReference>
<keyword evidence="4" id="KW-1015">Disulfide bond</keyword>
<proteinExistence type="predicted"/>
<dbReference type="PROSITE" id="PS50835">
    <property type="entry name" value="IG_LIKE"/>
    <property type="match status" value="1"/>
</dbReference>
<evidence type="ECO:0000256" key="7">
    <source>
        <dbReference type="SAM" id="SignalP"/>
    </source>
</evidence>
<dbReference type="InterPro" id="IPR013783">
    <property type="entry name" value="Ig-like_fold"/>
</dbReference>
<dbReference type="InterPro" id="IPR032675">
    <property type="entry name" value="LRR_dom_sf"/>
</dbReference>
<feature type="compositionally biased region" description="Polar residues" evidence="5">
    <location>
        <begin position="447"/>
        <end position="456"/>
    </location>
</feature>
<evidence type="ECO:0000259" key="8">
    <source>
        <dbReference type="PROSITE" id="PS50835"/>
    </source>
</evidence>
<keyword evidence="3" id="KW-0677">Repeat</keyword>
<reference evidence="9" key="5">
    <citation type="submission" date="2025-09" db="UniProtKB">
        <authorList>
            <consortium name="Ensembl"/>
        </authorList>
    </citation>
    <scope>IDENTIFICATION</scope>
</reference>
<dbReference type="SMART" id="SM00408">
    <property type="entry name" value="IGc2"/>
    <property type="match status" value="1"/>
</dbReference>
<feature type="transmembrane region" description="Helical" evidence="6">
    <location>
        <begin position="395"/>
        <end position="415"/>
    </location>
</feature>
<feature type="compositionally biased region" description="Low complexity" evidence="5">
    <location>
        <begin position="500"/>
        <end position="523"/>
    </location>
</feature>
<keyword evidence="6" id="KW-1133">Transmembrane helix</keyword>
<dbReference type="Pfam" id="PF13927">
    <property type="entry name" value="Ig_3"/>
    <property type="match status" value="1"/>
</dbReference>
<dbReference type="OMA" id="AAYEIHC"/>
<evidence type="ECO:0000256" key="3">
    <source>
        <dbReference type="ARBA" id="ARBA00022737"/>
    </source>
</evidence>
<evidence type="ECO:0000256" key="5">
    <source>
        <dbReference type="SAM" id="MobiDB-lite"/>
    </source>
</evidence>
<dbReference type="SMART" id="SM00013">
    <property type="entry name" value="LRRNT"/>
    <property type="match status" value="1"/>
</dbReference>
<evidence type="ECO:0000313" key="10">
    <source>
        <dbReference type="Proteomes" id="UP000314986"/>
    </source>
</evidence>
<feature type="compositionally biased region" description="Basic and acidic residues" evidence="5">
    <location>
        <begin position="429"/>
        <end position="445"/>
    </location>
</feature>
<accession>A0A4W3GQX3</accession>
<dbReference type="Pfam" id="PF01462">
    <property type="entry name" value="LRRNT"/>
    <property type="match status" value="1"/>
</dbReference>
<feature type="region of interest" description="Disordered" evidence="5">
    <location>
        <begin position="499"/>
        <end position="547"/>
    </location>
</feature>
<evidence type="ECO:0000313" key="9">
    <source>
        <dbReference type="Ensembl" id="ENSCMIP00000000459.1"/>
    </source>
</evidence>
<dbReference type="PANTHER" id="PTHR24369">
    <property type="entry name" value="ANTIGEN BSP, PUTATIVE-RELATED"/>
    <property type="match status" value="1"/>
</dbReference>
<protein>
    <submittedName>
        <fullName evidence="9">Leucine rich repeat containing 24</fullName>
    </submittedName>
</protein>
<dbReference type="Gene3D" id="2.60.40.10">
    <property type="entry name" value="Immunoglobulins"/>
    <property type="match status" value="1"/>
</dbReference>
<dbReference type="InterPro" id="IPR000372">
    <property type="entry name" value="LRRNT"/>
</dbReference>
<dbReference type="GO" id="GO:0005886">
    <property type="term" value="C:plasma membrane"/>
    <property type="evidence" value="ECO:0007669"/>
    <property type="project" value="TreeGrafter"/>
</dbReference>
<evidence type="ECO:0000256" key="6">
    <source>
        <dbReference type="SAM" id="Phobius"/>
    </source>
</evidence>
<dbReference type="STRING" id="7868.ENSCMIP00000000459"/>
<evidence type="ECO:0000256" key="1">
    <source>
        <dbReference type="ARBA" id="ARBA00022614"/>
    </source>
</evidence>
<keyword evidence="2 7" id="KW-0732">Signal</keyword>
<dbReference type="PANTHER" id="PTHR24369:SF210">
    <property type="entry name" value="CHAOPTIN-RELATED"/>
    <property type="match status" value="1"/>
</dbReference>
<dbReference type="SMART" id="SM00369">
    <property type="entry name" value="LRR_TYP"/>
    <property type="match status" value="5"/>
</dbReference>
<feature type="signal peptide" evidence="7">
    <location>
        <begin position="1"/>
        <end position="19"/>
    </location>
</feature>
<dbReference type="InterPro" id="IPR003591">
    <property type="entry name" value="Leu-rich_rpt_typical-subtyp"/>
</dbReference>
<keyword evidence="6" id="KW-0812">Transmembrane</keyword>
<reference evidence="10" key="1">
    <citation type="journal article" date="2006" name="Science">
        <title>Ancient noncoding elements conserved in the human genome.</title>
        <authorList>
            <person name="Venkatesh B."/>
            <person name="Kirkness E.F."/>
            <person name="Loh Y.H."/>
            <person name="Halpern A.L."/>
            <person name="Lee A.P."/>
            <person name="Johnson J."/>
            <person name="Dandona N."/>
            <person name="Viswanathan L.D."/>
            <person name="Tay A."/>
            <person name="Venter J.C."/>
            <person name="Strausberg R.L."/>
            <person name="Brenner S."/>
        </authorList>
    </citation>
    <scope>NUCLEOTIDE SEQUENCE [LARGE SCALE GENOMIC DNA]</scope>
</reference>
<dbReference type="Gene3D" id="3.80.10.10">
    <property type="entry name" value="Ribonuclease Inhibitor"/>
    <property type="match status" value="2"/>
</dbReference>
<dbReference type="InterPro" id="IPR036179">
    <property type="entry name" value="Ig-like_dom_sf"/>
</dbReference>
<feature type="region of interest" description="Disordered" evidence="5">
    <location>
        <begin position="421"/>
        <end position="466"/>
    </location>
</feature>
<evidence type="ECO:0000256" key="4">
    <source>
        <dbReference type="ARBA" id="ARBA00023157"/>
    </source>
</evidence>
<name>A0A4W3GQX3_CALMI</name>
<dbReference type="Pfam" id="PF13855">
    <property type="entry name" value="LRR_8"/>
    <property type="match status" value="1"/>
</dbReference>
<keyword evidence="6" id="KW-0472">Membrane</keyword>
<dbReference type="SMART" id="SM00409">
    <property type="entry name" value="IG"/>
    <property type="match status" value="1"/>
</dbReference>
<reference evidence="10" key="3">
    <citation type="journal article" date="2014" name="Nature">
        <title>Elephant shark genome provides unique insights into gnathostome evolution.</title>
        <authorList>
            <consortium name="International Elephant Shark Genome Sequencing Consortium"/>
            <person name="Venkatesh B."/>
            <person name="Lee A.P."/>
            <person name="Ravi V."/>
            <person name="Maurya A.K."/>
            <person name="Lian M.M."/>
            <person name="Swann J.B."/>
            <person name="Ohta Y."/>
            <person name="Flajnik M.F."/>
            <person name="Sutoh Y."/>
            <person name="Kasahara M."/>
            <person name="Hoon S."/>
            <person name="Gangu V."/>
            <person name="Roy S.W."/>
            <person name="Irimia M."/>
            <person name="Korzh V."/>
            <person name="Kondrychyn I."/>
            <person name="Lim Z.W."/>
            <person name="Tay B.H."/>
            <person name="Tohari S."/>
            <person name="Kong K.W."/>
            <person name="Ho S."/>
            <person name="Lorente-Galdos B."/>
            <person name="Quilez J."/>
            <person name="Marques-Bonet T."/>
            <person name="Raney B.J."/>
            <person name="Ingham P.W."/>
            <person name="Tay A."/>
            <person name="Hillier L.W."/>
            <person name="Minx P."/>
            <person name="Boehm T."/>
            <person name="Wilson R.K."/>
            <person name="Brenner S."/>
            <person name="Warren W.C."/>
        </authorList>
    </citation>
    <scope>NUCLEOTIDE SEQUENCE [LARGE SCALE GENOMIC DNA]</scope>
</reference>
<dbReference type="InterPro" id="IPR001611">
    <property type="entry name" value="Leu-rich_rpt"/>
</dbReference>
<dbReference type="PROSITE" id="PS51450">
    <property type="entry name" value="LRR"/>
    <property type="match status" value="1"/>
</dbReference>
<dbReference type="AlphaFoldDB" id="A0A4W3GQX3"/>
<keyword evidence="10" id="KW-1185">Reference proteome</keyword>
<reference evidence="10" key="2">
    <citation type="journal article" date="2007" name="PLoS Biol.">
        <title>Survey sequencing and comparative analysis of the elephant shark (Callorhinchus milii) genome.</title>
        <authorList>
            <person name="Venkatesh B."/>
            <person name="Kirkness E.F."/>
            <person name="Loh Y.H."/>
            <person name="Halpern A.L."/>
            <person name="Lee A.P."/>
            <person name="Johnson J."/>
            <person name="Dandona N."/>
            <person name="Viswanathan L.D."/>
            <person name="Tay A."/>
            <person name="Venter J.C."/>
            <person name="Strausberg R.L."/>
            <person name="Brenner S."/>
        </authorList>
    </citation>
    <scope>NUCLEOTIDE SEQUENCE [LARGE SCALE GENOMIC DNA]</scope>
</reference>
<keyword evidence="1" id="KW-0433">Leucine-rich repeat</keyword>
<dbReference type="Ensembl" id="ENSCMIT00000000497.1">
    <property type="protein sequence ID" value="ENSCMIP00000000459.1"/>
    <property type="gene ID" value="ENSCMIG00000000324.1"/>
</dbReference>
<dbReference type="FunFam" id="3.80.10.10:FF:000082">
    <property type="entry name" value="Leucine-rich repeat-containing 24"/>
    <property type="match status" value="1"/>
</dbReference>